<keyword evidence="2" id="KW-1185">Reference proteome</keyword>
<dbReference type="HOGENOM" id="CLU_1560396_0_0_3"/>
<sequence length="171" mass="19653">MNCFIRKIQSLAMWQEGKDAKQILSPLHAMRYALDINKGKGKPSFWRATNEEELEKIVLGMLLMMNINQIDSIRIISFGEECFSGNQGKLSNKEDPSFPIISVRKLHYELNPANETVILPIAETFLSCKGECKEFHKNKTKNNVLNMGEILKKYLNDVSDEYKEKALKLLK</sequence>
<dbReference type="RefSeq" id="WP_015205593.1">
    <property type="nucleotide sequence ID" value="NC_019754.1"/>
</dbReference>
<reference evidence="1 2" key="1">
    <citation type="submission" date="2012-06" db="EMBL/GenBank/DDBJ databases">
        <title>Finished plasmid 3 of genome of Crinalium epipsammum PCC 9333.</title>
        <authorList>
            <consortium name="US DOE Joint Genome Institute"/>
            <person name="Gugger M."/>
            <person name="Coursin T."/>
            <person name="Rippka R."/>
            <person name="Tandeau De Marsac N."/>
            <person name="Huntemann M."/>
            <person name="Wei C.-L."/>
            <person name="Han J."/>
            <person name="Detter J.C."/>
            <person name="Han C."/>
            <person name="Tapia R."/>
            <person name="Davenport K."/>
            <person name="Daligault H."/>
            <person name="Erkkila T."/>
            <person name="Gu W."/>
            <person name="Munk A.C.C."/>
            <person name="Teshima H."/>
            <person name="Xu Y."/>
            <person name="Chain P."/>
            <person name="Chen A."/>
            <person name="Krypides N."/>
            <person name="Mavromatis K."/>
            <person name="Markowitz V."/>
            <person name="Szeto E."/>
            <person name="Ivanova N."/>
            <person name="Mikhailova N."/>
            <person name="Ovchinnikova G."/>
            <person name="Pagani I."/>
            <person name="Pati A."/>
            <person name="Goodwin L."/>
            <person name="Peters L."/>
            <person name="Pitluck S."/>
            <person name="Woyke T."/>
            <person name="Kerfeld C."/>
        </authorList>
    </citation>
    <scope>NUCLEOTIDE SEQUENCE [LARGE SCALE GENOMIC DNA]</scope>
    <source>
        <strain evidence="1 2">PCC 9333</strain>
        <plasmid evidence="2">Plasmid pCRI9333.03</plasmid>
    </source>
</reference>
<gene>
    <name evidence="1" type="ORF">Cri9333_4831</name>
</gene>
<dbReference type="EMBL" id="CP003623">
    <property type="protein sequence ID" value="AFZ15597.1"/>
    <property type="molecule type" value="Genomic_DNA"/>
</dbReference>
<protein>
    <submittedName>
        <fullName evidence="1">Uncharacterized protein</fullName>
    </submittedName>
</protein>
<evidence type="ECO:0000313" key="1">
    <source>
        <dbReference type="EMBL" id="AFZ15597.1"/>
    </source>
</evidence>
<proteinExistence type="predicted"/>
<organism evidence="1 2">
    <name type="scientific">Crinalium epipsammum PCC 9333</name>
    <dbReference type="NCBI Taxonomy" id="1173022"/>
    <lineage>
        <taxon>Bacteria</taxon>
        <taxon>Bacillati</taxon>
        <taxon>Cyanobacteriota</taxon>
        <taxon>Cyanophyceae</taxon>
        <taxon>Gomontiellales</taxon>
        <taxon>Gomontiellaceae</taxon>
        <taxon>Crinalium</taxon>
    </lineage>
</organism>
<name>K9W768_9CYAN</name>
<accession>K9W768</accession>
<dbReference type="KEGG" id="cep:Cri9333_4831"/>
<geneLocation type="plasmid" evidence="1 2">
    <name>pCRI9333.03</name>
</geneLocation>
<keyword evidence="1" id="KW-0614">Plasmid</keyword>
<evidence type="ECO:0000313" key="2">
    <source>
        <dbReference type="Proteomes" id="UP000010472"/>
    </source>
</evidence>
<dbReference type="Proteomes" id="UP000010472">
    <property type="component" value="Plasmid pCRI9333.03"/>
</dbReference>
<dbReference type="AlphaFoldDB" id="K9W768"/>